<dbReference type="InParanoid" id="A0A6P7FMA5"/>
<sequence length="269" mass="28572">MASKPEPKVSVNVGTTIVMIHCNPEEEPEITRSREGSSKSVSRRNSRSPNRLSCGNQNVASSPSTTEDTSPKLTIKNTSISLDEINVVGDSTPTAPGTSEDTSPKLTIKNTSINMNEMNVVNDSTPTALGSPPTASGRPPTAPGTSEDTSPKITIKNTSINMDEINVVEDSTPTAPGSPQTAPGSPPTAPGTPVATYQNPAFHNSIESLHRTGRLRRQISFVSSGSVDTNTVLDYLKCIPAKYRQRDFAVFAVTIIALPIVVALILIYK</sequence>
<evidence type="ECO:0000256" key="1">
    <source>
        <dbReference type="SAM" id="MobiDB-lite"/>
    </source>
</evidence>
<proteinExistence type="predicted"/>
<feature type="region of interest" description="Disordered" evidence="1">
    <location>
        <begin position="22"/>
        <end position="73"/>
    </location>
</feature>
<dbReference type="RefSeq" id="XP_028136027.1">
    <property type="nucleotide sequence ID" value="XM_028280226.1"/>
</dbReference>
<feature type="transmembrane region" description="Helical" evidence="2">
    <location>
        <begin position="248"/>
        <end position="268"/>
    </location>
</feature>
<evidence type="ECO:0000256" key="2">
    <source>
        <dbReference type="SAM" id="Phobius"/>
    </source>
</evidence>
<feature type="region of interest" description="Disordered" evidence="1">
    <location>
        <begin position="86"/>
        <end position="106"/>
    </location>
</feature>
<evidence type="ECO:0000313" key="3">
    <source>
        <dbReference type="RefSeq" id="XP_028136027.1"/>
    </source>
</evidence>
<keyword evidence="2" id="KW-1133">Transmembrane helix</keyword>
<protein>
    <submittedName>
        <fullName evidence="3">Probable GPI-anchored adhesin-like protein PGA18</fullName>
    </submittedName>
</protein>
<feature type="region of interest" description="Disordered" evidence="1">
    <location>
        <begin position="121"/>
        <end position="193"/>
    </location>
</feature>
<organism evidence="3">
    <name type="scientific">Diabrotica virgifera virgifera</name>
    <name type="common">western corn rootworm</name>
    <dbReference type="NCBI Taxonomy" id="50390"/>
    <lineage>
        <taxon>Eukaryota</taxon>
        <taxon>Metazoa</taxon>
        <taxon>Ecdysozoa</taxon>
        <taxon>Arthropoda</taxon>
        <taxon>Hexapoda</taxon>
        <taxon>Insecta</taxon>
        <taxon>Pterygota</taxon>
        <taxon>Neoptera</taxon>
        <taxon>Endopterygota</taxon>
        <taxon>Coleoptera</taxon>
        <taxon>Polyphaga</taxon>
        <taxon>Cucujiformia</taxon>
        <taxon>Chrysomeloidea</taxon>
        <taxon>Chrysomelidae</taxon>
        <taxon>Galerucinae</taxon>
        <taxon>Diabroticina</taxon>
        <taxon>Diabroticites</taxon>
        <taxon>Diabrotica</taxon>
    </lineage>
</organism>
<name>A0A6P7FMA5_DIAVI</name>
<feature type="compositionally biased region" description="Polar residues" evidence="1">
    <location>
        <begin position="143"/>
        <end position="161"/>
    </location>
</feature>
<keyword evidence="2" id="KW-0812">Transmembrane</keyword>
<feature type="compositionally biased region" description="Polar residues" evidence="1">
    <location>
        <begin position="54"/>
        <end position="73"/>
    </location>
</feature>
<gene>
    <name evidence="3" type="primary">LOC114330813</name>
</gene>
<feature type="compositionally biased region" description="Polar residues" evidence="1">
    <location>
        <begin position="89"/>
        <end position="106"/>
    </location>
</feature>
<keyword evidence="2" id="KW-0472">Membrane</keyword>
<accession>A0A6P7FMA5</accession>
<dbReference type="AlphaFoldDB" id="A0A6P7FMA5"/>
<reference evidence="3" key="1">
    <citation type="submission" date="2025-08" db="UniProtKB">
        <authorList>
            <consortium name="RefSeq"/>
        </authorList>
    </citation>
    <scope>IDENTIFICATION</scope>
    <source>
        <tissue evidence="3">Whole insect</tissue>
    </source>
</reference>